<dbReference type="InterPro" id="IPR043128">
    <property type="entry name" value="Rev_trsase/Diguanyl_cyclase"/>
</dbReference>
<evidence type="ECO:0000256" key="1">
    <source>
        <dbReference type="SAM" id="MobiDB-lite"/>
    </source>
</evidence>
<dbReference type="PANTHER" id="PTHR37984:SF5">
    <property type="entry name" value="PROTEIN NYNRIN-LIKE"/>
    <property type="match status" value="1"/>
</dbReference>
<dbReference type="InterPro" id="IPR043502">
    <property type="entry name" value="DNA/RNA_pol_sf"/>
</dbReference>
<comment type="caution">
    <text evidence="2">The sequence shown here is derived from an EMBL/GenBank/DDBJ whole genome shotgun (WGS) entry which is preliminary data.</text>
</comment>
<protein>
    <submittedName>
        <fullName evidence="2">Uncharacterized protein</fullName>
    </submittedName>
</protein>
<keyword evidence="3" id="KW-1185">Reference proteome</keyword>
<evidence type="ECO:0000313" key="3">
    <source>
        <dbReference type="Proteomes" id="UP001283361"/>
    </source>
</evidence>
<dbReference type="SUPFAM" id="SSF56672">
    <property type="entry name" value="DNA/RNA polymerases"/>
    <property type="match status" value="1"/>
</dbReference>
<dbReference type="Gene3D" id="3.30.70.270">
    <property type="match status" value="2"/>
</dbReference>
<dbReference type="EMBL" id="JAWDGP010000750">
    <property type="protein sequence ID" value="KAK3797540.1"/>
    <property type="molecule type" value="Genomic_DNA"/>
</dbReference>
<dbReference type="PANTHER" id="PTHR37984">
    <property type="entry name" value="PROTEIN CBG26694"/>
    <property type="match status" value="1"/>
</dbReference>
<sequence>MRGLACSGKPAPLWQQKSPKSKSSNQVTKFTSPEETSTDRQILLHILLPKRTVVHHAIAVVNRTPSMLASSKTRNTISVKRRVILLKFVSTQRRGKPTFKTKHSTHHLSDPVTTTDEVENLGLFTPHIGLKVSINVNLQINNKPVLIQLDTGAALSVMMEKDLHTFFKPVTLQVSTKVLQTYTGQSGATPKYCKARQPSFAVREGIEEKLTRLQSTGIIKKVQFCDCATPIVPLQLDPIETVDSHQHPLWAVRIPTSVLRYLSMPENLSTGNGQPLPGCSQHMCVFRQLVHDWSKRRGTSPNPDPNLDICREKGLAVKREKCAFLQNKMDFLGYRLNKRGLQPQEEKLKAIRNAPAALKTIYQLESFVRLVNYYARFINNLSQRLAPLYSLLNKNARWHWGTAQVQPFNCIRSELCQPDTEALVTSVYNDFNENYTKEEYLSQRAILTTTHENVDHINDKMIKKLTPPTEYTYNCADSIASGDADKKSLPH</sequence>
<dbReference type="AlphaFoldDB" id="A0AAE1B0R0"/>
<dbReference type="InterPro" id="IPR050951">
    <property type="entry name" value="Retrovirus_Pol_polyprotein"/>
</dbReference>
<evidence type="ECO:0000313" key="2">
    <source>
        <dbReference type="EMBL" id="KAK3797540.1"/>
    </source>
</evidence>
<proteinExistence type="predicted"/>
<reference evidence="2" key="1">
    <citation type="journal article" date="2023" name="G3 (Bethesda)">
        <title>A reference genome for the long-term kleptoplast-retaining sea slug Elysia crispata morphotype clarki.</title>
        <authorList>
            <person name="Eastman K.E."/>
            <person name="Pendleton A.L."/>
            <person name="Shaikh M.A."/>
            <person name="Suttiyut T."/>
            <person name="Ogas R."/>
            <person name="Tomko P."/>
            <person name="Gavelis G."/>
            <person name="Widhalm J.R."/>
            <person name="Wisecaver J.H."/>
        </authorList>
    </citation>
    <scope>NUCLEOTIDE SEQUENCE</scope>
    <source>
        <strain evidence="2">ECLA1</strain>
    </source>
</reference>
<dbReference type="Proteomes" id="UP001283361">
    <property type="component" value="Unassembled WGS sequence"/>
</dbReference>
<feature type="region of interest" description="Disordered" evidence="1">
    <location>
        <begin position="1"/>
        <end position="34"/>
    </location>
</feature>
<accession>A0AAE1B0R0</accession>
<gene>
    <name evidence="2" type="ORF">RRG08_054570</name>
</gene>
<feature type="compositionally biased region" description="Low complexity" evidence="1">
    <location>
        <begin position="15"/>
        <end position="26"/>
    </location>
</feature>
<name>A0AAE1B0R0_9GAST</name>
<organism evidence="2 3">
    <name type="scientific">Elysia crispata</name>
    <name type="common">lettuce slug</name>
    <dbReference type="NCBI Taxonomy" id="231223"/>
    <lineage>
        <taxon>Eukaryota</taxon>
        <taxon>Metazoa</taxon>
        <taxon>Spiralia</taxon>
        <taxon>Lophotrochozoa</taxon>
        <taxon>Mollusca</taxon>
        <taxon>Gastropoda</taxon>
        <taxon>Heterobranchia</taxon>
        <taxon>Euthyneura</taxon>
        <taxon>Panpulmonata</taxon>
        <taxon>Sacoglossa</taxon>
        <taxon>Placobranchoidea</taxon>
        <taxon>Plakobranchidae</taxon>
        <taxon>Elysia</taxon>
    </lineage>
</organism>